<evidence type="ECO:0000313" key="7">
    <source>
        <dbReference type="EMBL" id="MFC5768377.1"/>
    </source>
</evidence>
<dbReference type="EMBL" id="JBHSOG010000010">
    <property type="protein sequence ID" value="MFC5768377.1"/>
    <property type="molecule type" value="Genomic_DNA"/>
</dbReference>
<proteinExistence type="predicted"/>
<feature type="domain" description="FMN-binding" evidence="6">
    <location>
        <begin position="90"/>
        <end position="187"/>
    </location>
</feature>
<comment type="caution">
    <text evidence="7">The sequence shown here is derived from an EMBL/GenBank/DDBJ whole genome shotgun (WGS) entry which is preliminary data.</text>
</comment>
<organism evidence="7 8">
    <name type="scientific">Thauera sinica</name>
    <dbReference type="NCBI Taxonomy" id="2665146"/>
    <lineage>
        <taxon>Bacteria</taxon>
        <taxon>Pseudomonadati</taxon>
        <taxon>Pseudomonadota</taxon>
        <taxon>Betaproteobacteria</taxon>
        <taxon>Rhodocyclales</taxon>
        <taxon>Zoogloeaceae</taxon>
        <taxon>Thauera</taxon>
    </lineage>
</organism>
<accession>A0ABW1AM86</accession>
<evidence type="ECO:0000256" key="1">
    <source>
        <dbReference type="ARBA" id="ARBA00022448"/>
    </source>
</evidence>
<dbReference type="Proteomes" id="UP001595974">
    <property type="component" value="Unassembled WGS sequence"/>
</dbReference>
<dbReference type="PANTHER" id="PTHR36118">
    <property type="entry name" value="ION-TRANSLOCATING OXIDOREDUCTASE COMPLEX SUBUNIT G"/>
    <property type="match status" value="1"/>
</dbReference>
<reference evidence="8" key="1">
    <citation type="journal article" date="2019" name="Int. J. Syst. Evol. Microbiol.">
        <title>The Global Catalogue of Microorganisms (GCM) 10K type strain sequencing project: providing services to taxonomists for standard genome sequencing and annotation.</title>
        <authorList>
            <consortium name="The Broad Institute Genomics Platform"/>
            <consortium name="The Broad Institute Genome Sequencing Center for Infectious Disease"/>
            <person name="Wu L."/>
            <person name="Ma J."/>
        </authorList>
    </citation>
    <scope>NUCLEOTIDE SEQUENCE [LARGE SCALE GENOMIC DNA]</scope>
    <source>
        <strain evidence="8">SHR3</strain>
    </source>
</reference>
<keyword evidence="3" id="KW-0285">Flavoprotein</keyword>
<dbReference type="InterPro" id="IPR010209">
    <property type="entry name" value="Ion_transpt_RnfG/RsxG"/>
</dbReference>
<dbReference type="PIRSF" id="PIRSF006091">
    <property type="entry name" value="E_trnsport_RnfG"/>
    <property type="match status" value="1"/>
</dbReference>
<dbReference type="InterPro" id="IPR007329">
    <property type="entry name" value="FMN-bd"/>
</dbReference>
<protein>
    <submittedName>
        <fullName evidence="7">RnfABCDGE type electron transport complex subunit G</fullName>
    </submittedName>
</protein>
<dbReference type="NCBIfam" id="TIGR01947">
    <property type="entry name" value="rnfG"/>
    <property type="match status" value="1"/>
</dbReference>
<evidence type="ECO:0000256" key="5">
    <source>
        <dbReference type="ARBA" id="ARBA00022982"/>
    </source>
</evidence>
<keyword evidence="4" id="KW-0288">FMN</keyword>
<gene>
    <name evidence="7" type="ORF">ACFPTN_03235</name>
</gene>
<dbReference type="Pfam" id="PF04205">
    <property type="entry name" value="FMN_bind"/>
    <property type="match status" value="1"/>
</dbReference>
<evidence type="ECO:0000256" key="2">
    <source>
        <dbReference type="ARBA" id="ARBA00022553"/>
    </source>
</evidence>
<dbReference type="PANTHER" id="PTHR36118:SF1">
    <property type="entry name" value="ION-TRANSLOCATING OXIDOREDUCTASE COMPLEX SUBUNIT G"/>
    <property type="match status" value="1"/>
</dbReference>
<evidence type="ECO:0000313" key="8">
    <source>
        <dbReference type="Proteomes" id="UP001595974"/>
    </source>
</evidence>
<evidence type="ECO:0000259" key="6">
    <source>
        <dbReference type="SMART" id="SM00900"/>
    </source>
</evidence>
<keyword evidence="2" id="KW-0597">Phosphoprotein</keyword>
<keyword evidence="5" id="KW-0249">Electron transport</keyword>
<keyword evidence="8" id="KW-1185">Reference proteome</keyword>
<evidence type="ECO:0000256" key="4">
    <source>
        <dbReference type="ARBA" id="ARBA00022643"/>
    </source>
</evidence>
<evidence type="ECO:0000256" key="3">
    <source>
        <dbReference type="ARBA" id="ARBA00022630"/>
    </source>
</evidence>
<dbReference type="RefSeq" id="WP_096452505.1">
    <property type="nucleotide sequence ID" value="NZ_JBHSOG010000010.1"/>
</dbReference>
<keyword evidence="1" id="KW-0813">Transport</keyword>
<sequence>MLGFTVVFTALMASAYEATRPAIQSSLQEAQMRLIGEVLPPGGYDNALLDDVVHLGPTPALGLDDGGRVWRARRDGADAALVLEATAVDGYAGRIGIIVAIGADGTVSGVRVVSHKETPGLGDYIDPKKDRNKRSPWIGQFAGVSWNEIDAARWTVKKDGGIFDYRTGATISARAVARIAGHAAAFAMARRDALFSAAPGSTLQGSQP</sequence>
<dbReference type="SMART" id="SM00900">
    <property type="entry name" value="FMN_bind"/>
    <property type="match status" value="1"/>
</dbReference>
<name>A0ABW1AM86_9RHOO</name>